<dbReference type="SUPFAM" id="SSF51905">
    <property type="entry name" value="FAD/NAD(P)-binding domain"/>
    <property type="match status" value="1"/>
</dbReference>
<accession>A0A151AHT9</accession>
<dbReference type="AlphaFoldDB" id="A0A151AHT9"/>
<keyword evidence="4" id="KW-0411">Iron-sulfur</keyword>
<evidence type="ECO:0000256" key="2">
    <source>
        <dbReference type="ARBA" id="ARBA00022723"/>
    </source>
</evidence>
<dbReference type="PANTHER" id="PTHR13847">
    <property type="entry name" value="SARCOSINE DEHYDROGENASE-RELATED"/>
    <property type="match status" value="1"/>
</dbReference>
<feature type="compositionally biased region" description="Basic and acidic residues" evidence="6">
    <location>
        <begin position="1"/>
        <end position="11"/>
    </location>
</feature>
<dbReference type="Pfam" id="PF01266">
    <property type="entry name" value="DAO"/>
    <property type="match status" value="1"/>
</dbReference>
<dbReference type="SUPFAM" id="SSF50022">
    <property type="entry name" value="ISP domain"/>
    <property type="match status" value="1"/>
</dbReference>
<keyword evidence="3" id="KW-0408">Iron</keyword>
<keyword evidence="9" id="KW-1185">Reference proteome</keyword>
<sequence length="507" mass="55199">MDDHGRTRDESPWLATTDGPRFSPLDGDRTIEVAVIGAGIAGLSTAIHLAEGGESVAVIERDRVGAAVTGHTTAKVTSQHGLKYDHLIDTVGEERARQYAEANGDALEEVADRSAGFDAEFERTDAYVYADDAEGREQVRKEARAAERLGLPAEFVEREEVDLPYETAGAVRFSEQGQFHPRKYVLGLAERVEDEGGAVFEETRATDLEVGEPCEVKTEVGTLTADHVVCATHFPVFDRGGYFARMKTKRSHVIGVRVAGDLPKRMYYKAGDPYRSIRVHRLDGEPLVLVGGENHETGQGGSTSERYDRLEEFARGTFDVEEVEYRWSTQDYKTFDGVPYIGRLGPVGENASVATGFGGWGMTGGVAAGRILSGLIRDGEHPHQEVFSPARVNGESAKSFLTHNAEVGANFTADWARSLFAGEEARLRAGDGTVVRTDDGPVGISRSESGELNAVSAVCPHMKCVLRWNDGEASWDCPCHGSRFTPEGRVLDGPAIEDLPRRAAREK</sequence>
<proteinExistence type="predicted"/>
<keyword evidence="1" id="KW-0001">2Fe-2S</keyword>
<keyword evidence="8" id="KW-0560">Oxidoreductase</keyword>
<evidence type="ECO:0000313" key="8">
    <source>
        <dbReference type="EMBL" id="KYH27229.1"/>
    </source>
</evidence>
<dbReference type="PROSITE" id="PS51296">
    <property type="entry name" value="RIESKE"/>
    <property type="match status" value="1"/>
</dbReference>
<keyword evidence="2" id="KW-0479">Metal-binding</keyword>
<organism evidence="8 9">
    <name type="scientific">Halalkalicoccus paucihalophilus</name>
    <dbReference type="NCBI Taxonomy" id="1008153"/>
    <lineage>
        <taxon>Archaea</taxon>
        <taxon>Methanobacteriati</taxon>
        <taxon>Methanobacteriota</taxon>
        <taxon>Stenosarchaea group</taxon>
        <taxon>Halobacteria</taxon>
        <taxon>Halobacteriales</taxon>
        <taxon>Halococcaceae</taxon>
        <taxon>Halalkalicoccus</taxon>
    </lineage>
</organism>
<gene>
    <name evidence="8" type="primary">petC</name>
    <name evidence="8" type="ORF">HAPAU_06810</name>
</gene>
<evidence type="ECO:0000256" key="4">
    <source>
        <dbReference type="ARBA" id="ARBA00023014"/>
    </source>
</evidence>
<evidence type="ECO:0000259" key="7">
    <source>
        <dbReference type="PROSITE" id="PS51296"/>
    </source>
</evidence>
<dbReference type="InterPro" id="IPR036922">
    <property type="entry name" value="Rieske_2Fe-2S_sf"/>
</dbReference>
<dbReference type="PATRIC" id="fig|1008153.3.peg.684"/>
<evidence type="ECO:0000313" key="9">
    <source>
        <dbReference type="Proteomes" id="UP000075321"/>
    </source>
</evidence>
<dbReference type="InterPro" id="IPR005805">
    <property type="entry name" value="Rieske_Fe-S_prot_C"/>
</dbReference>
<dbReference type="InterPro" id="IPR036188">
    <property type="entry name" value="FAD/NAD-bd_sf"/>
</dbReference>
<dbReference type="GO" id="GO:0046872">
    <property type="term" value="F:metal ion binding"/>
    <property type="evidence" value="ECO:0007669"/>
    <property type="project" value="UniProtKB-KW"/>
</dbReference>
<dbReference type="Pfam" id="PF00355">
    <property type="entry name" value="Rieske"/>
    <property type="match status" value="1"/>
</dbReference>
<dbReference type="InterPro" id="IPR006076">
    <property type="entry name" value="FAD-dep_OxRdtase"/>
</dbReference>
<protein>
    <submittedName>
        <fullName evidence="8">Cytochrome b6-f complex iron-sulfur subunit</fullName>
        <ecNumber evidence="8">1.10.9.1</ecNumber>
    </submittedName>
</protein>
<dbReference type="Proteomes" id="UP000075321">
    <property type="component" value="Unassembled WGS sequence"/>
</dbReference>
<name>A0A151AHT9_9EURY</name>
<feature type="domain" description="Rieske" evidence="7">
    <location>
        <begin position="419"/>
        <end position="507"/>
    </location>
</feature>
<dbReference type="GO" id="GO:0016020">
    <property type="term" value="C:membrane"/>
    <property type="evidence" value="ECO:0007669"/>
    <property type="project" value="InterPro"/>
</dbReference>
<evidence type="ECO:0000256" key="5">
    <source>
        <dbReference type="ARBA" id="ARBA00023157"/>
    </source>
</evidence>
<dbReference type="EMBL" id="LTAZ01000002">
    <property type="protein sequence ID" value="KYH27229.1"/>
    <property type="molecule type" value="Genomic_DNA"/>
</dbReference>
<dbReference type="Gene3D" id="3.30.9.10">
    <property type="entry name" value="D-Amino Acid Oxidase, subunit A, domain 2"/>
    <property type="match status" value="1"/>
</dbReference>
<dbReference type="Gene3D" id="3.50.50.60">
    <property type="entry name" value="FAD/NAD(P)-binding domain"/>
    <property type="match status" value="1"/>
</dbReference>
<dbReference type="GO" id="GO:0016491">
    <property type="term" value="F:oxidoreductase activity"/>
    <property type="evidence" value="ECO:0007669"/>
    <property type="project" value="UniProtKB-KW"/>
</dbReference>
<dbReference type="RefSeq" id="WP_066379560.1">
    <property type="nucleotide sequence ID" value="NZ_LTAZ01000002.1"/>
</dbReference>
<feature type="region of interest" description="Disordered" evidence="6">
    <location>
        <begin position="1"/>
        <end position="21"/>
    </location>
</feature>
<keyword evidence="5" id="KW-1015">Disulfide bond</keyword>
<dbReference type="Gene3D" id="2.102.10.10">
    <property type="entry name" value="Rieske [2Fe-2S] iron-sulphur domain"/>
    <property type="match status" value="1"/>
</dbReference>
<dbReference type="PRINTS" id="PR00162">
    <property type="entry name" value="RIESKE"/>
</dbReference>
<dbReference type="InterPro" id="IPR017941">
    <property type="entry name" value="Rieske_2Fe-2S"/>
</dbReference>
<evidence type="ECO:0000256" key="6">
    <source>
        <dbReference type="SAM" id="MobiDB-lite"/>
    </source>
</evidence>
<dbReference type="PANTHER" id="PTHR13847:SF274">
    <property type="entry name" value="RIESKE 2FE-2S IRON-SULFUR PROTEIN YHFW-RELATED"/>
    <property type="match status" value="1"/>
</dbReference>
<dbReference type="OrthoDB" id="5623at2157"/>
<evidence type="ECO:0000256" key="3">
    <source>
        <dbReference type="ARBA" id="ARBA00023004"/>
    </source>
</evidence>
<reference evidence="8 9" key="1">
    <citation type="submission" date="2016-02" db="EMBL/GenBank/DDBJ databases">
        <title>Genome sequence of Halalkalicoccus paucihalophilus DSM 24557.</title>
        <authorList>
            <person name="Poehlein A."/>
            <person name="Daniel R."/>
        </authorList>
    </citation>
    <scope>NUCLEOTIDE SEQUENCE [LARGE SCALE GENOMIC DNA]</scope>
    <source>
        <strain evidence="8 9">DSM 24557</strain>
    </source>
</reference>
<dbReference type="GO" id="GO:0051537">
    <property type="term" value="F:2 iron, 2 sulfur cluster binding"/>
    <property type="evidence" value="ECO:0007669"/>
    <property type="project" value="UniProtKB-KW"/>
</dbReference>
<comment type="caution">
    <text evidence="8">The sequence shown here is derived from an EMBL/GenBank/DDBJ whole genome shotgun (WGS) entry which is preliminary data.</text>
</comment>
<dbReference type="EC" id="1.10.9.1" evidence="8"/>
<evidence type="ECO:0000256" key="1">
    <source>
        <dbReference type="ARBA" id="ARBA00022714"/>
    </source>
</evidence>
<dbReference type="GO" id="GO:0005737">
    <property type="term" value="C:cytoplasm"/>
    <property type="evidence" value="ECO:0007669"/>
    <property type="project" value="TreeGrafter"/>
</dbReference>